<dbReference type="Pfam" id="PF00672">
    <property type="entry name" value="HAMP"/>
    <property type="match status" value="1"/>
</dbReference>
<feature type="domain" description="HAMP" evidence="10">
    <location>
        <begin position="345"/>
        <end position="397"/>
    </location>
</feature>
<evidence type="ECO:0000256" key="6">
    <source>
        <dbReference type="PROSITE-ProRule" id="PRU00284"/>
    </source>
</evidence>
<keyword evidence="8" id="KW-0812">Transmembrane</keyword>
<feature type="transmembrane region" description="Helical" evidence="8">
    <location>
        <begin position="325"/>
        <end position="347"/>
    </location>
</feature>
<dbReference type="Proteomes" id="UP001519287">
    <property type="component" value="Unassembled WGS sequence"/>
</dbReference>
<dbReference type="RefSeq" id="WP_209969145.1">
    <property type="nucleotide sequence ID" value="NZ_JAGGLB010000001.1"/>
</dbReference>
<evidence type="ECO:0000256" key="8">
    <source>
        <dbReference type="SAM" id="Phobius"/>
    </source>
</evidence>
<dbReference type="CDD" id="cd11386">
    <property type="entry name" value="MCP_signal"/>
    <property type="match status" value="1"/>
</dbReference>
<evidence type="ECO:0000256" key="2">
    <source>
        <dbReference type="ARBA" id="ARBA00022475"/>
    </source>
</evidence>
<dbReference type="PROSITE" id="PS50111">
    <property type="entry name" value="CHEMOTAXIS_TRANSDUC_2"/>
    <property type="match status" value="1"/>
</dbReference>
<evidence type="ECO:0000256" key="7">
    <source>
        <dbReference type="SAM" id="Coils"/>
    </source>
</evidence>
<evidence type="ECO:0000259" key="9">
    <source>
        <dbReference type="PROSITE" id="PS50111"/>
    </source>
</evidence>
<dbReference type="InterPro" id="IPR003660">
    <property type="entry name" value="HAMP_dom"/>
</dbReference>
<evidence type="ECO:0000256" key="5">
    <source>
        <dbReference type="ARBA" id="ARBA00029447"/>
    </source>
</evidence>
<feature type="coiled-coil region" evidence="7">
    <location>
        <begin position="487"/>
        <end position="514"/>
    </location>
</feature>
<evidence type="ECO:0000256" key="4">
    <source>
        <dbReference type="ARBA" id="ARBA00023224"/>
    </source>
</evidence>
<comment type="subcellular location">
    <subcellularLocation>
        <location evidence="1">Cell membrane</location>
    </subcellularLocation>
</comment>
<dbReference type="Gene3D" id="1.10.287.950">
    <property type="entry name" value="Methyl-accepting chemotaxis protein"/>
    <property type="match status" value="1"/>
</dbReference>
<dbReference type="SUPFAM" id="SSF58104">
    <property type="entry name" value="Methyl-accepting chemotaxis protein (MCP) signaling domain"/>
    <property type="match status" value="1"/>
</dbReference>
<name>A0ABS4IMH6_9BACL</name>
<gene>
    <name evidence="11" type="ORF">J2Z66_000367</name>
</gene>
<dbReference type="Pfam" id="PF22673">
    <property type="entry name" value="MCP-like_PDC_1"/>
    <property type="match status" value="1"/>
</dbReference>
<evidence type="ECO:0000256" key="1">
    <source>
        <dbReference type="ARBA" id="ARBA00004236"/>
    </source>
</evidence>
<reference evidence="11 12" key="1">
    <citation type="submission" date="2021-03" db="EMBL/GenBank/DDBJ databases">
        <title>Genomic Encyclopedia of Type Strains, Phase IV (KMG-IV): sequencing the most valuable type-strain genomes for metagenomic binning, comparative biology and taxonomic classification.</title>
        <authorList>
            <person name="Goeker M."/>
        </authorList>
    </citation>
    <scope>NUCLEOTIDE SEQUENCE [LARGE SCALE GENOMIC DNA]</scope>
    <source>
        <strain evidence="11 12">DSM 26048</strain>
    </source>
</reference>
<keyword evidence="4 6" id="KW-0807">Transducer</keyword>
<dbReference type="PANTHER" id="PTHR32089">
    <property type="entry name" value="METHYL-ACCEPTING CHEMOTAXIS PROTEIN MCPB"/>
    <property type="match status" value="1"/>
</dbReference>
<keyword evidence="8" id="KW-1133">Transmembrane helix</keyword>
<keyword evidence="12" id="KW-1185">Reference proteome</keyword>
<evidence type="ECO:0000313" key="11">
    <source>
        <dbReference type="EMBL" id="MBP1988772.1"/>
    </source>
</evidence>
<dbReference type="PANTHER" id="PTHR32089:SF112">
    <property type="entry name" value="LYSOZYME-LIKE PROTEIN-RELATED"/>
    <property type="match status" value="1"/>
</dbReference>
<dbReference type="EMBL" id="JAGGLB010000001">
    <property type="protein sequence ID" value="MBP1988772.1"/>
    <property type="molecule type" value="Genomic_DNA"/>
</dbReference>
<comment type="similarity">
    <text evidence="5">Belongs to the methyl-accepting chemotaxis (MCP) protein family.</text>
</comment>
<evidence type="ECO:0000259" key="10">
    <source>
        <dbReference type="PROSITE" id="PS50885"/>
    </source>
</evidence>
<feature type="domain" description="Methyl-accepting transducer" evidence="9">
    <location>
        <begin position="416"/>
        <end position="652"/>
    </location>
</feature>
<dbReference type="Gene3D" id="3.30.450.20">
    <property type="entry name" value="PAS domain"/>
    <property type="match status" value="2"/>
</dbReference>
<sequence>MKNKNGISLTLKMISSLAALLVVIFIVLVLVNLNQLKTVSVSMGEVEAKHAAQSFSEEFSQKLAGLKQEMDMLALVLRNAKVAQSYSRAEVVDLLKQMLEAHPDILATYTLWEPNAFDGKDAEHKNKSPYDDETGRLIPYVFRSGDSIQVEQLKGYEAQGIGDFYLIPKKSKKVTLMEPYTYEVGGQTVPMTSLLVPILDKNDSFLGMVGVDIALDSLQKEAAEQDPLGGYVTVISEAGNYVVNPVQPERIFQPYGDAPEKAALFTNLTSGNAEQGYIFDAHGDKALSVFIPVRIEGSDNVMYVETVVPEKEILKSYNESKVTSLIISIVSMIVLGIVLAFLIRMMIIRHVHTLVRSVQKMAEGDLTQKVEMRSRDEFGQLADSFNHMTEELRGMFHHVSDLSMSVGATSEQLTASAEQTSQASEMIARASEEVAAGSETQNRYAGETAKAMAEMSIGIERIAASSSAVSSSVQDVRHHTELGNTRMREAGEEMTRVRSTVAEAEQVIENLGKRSKEIGGIVSLISQISNQTNLLALNANIEAARAGEHGRGFAVVAAEVRKLADQTSRAAEEITGLIDQVQDDTENASRMMKLGTSEVRAGEQYVVESAALFQTVAEEMLRVGDQIQEVSAASEQMNASSEQVNAAVEELSRLASEASGNSQSVASASEEQLASMEEIASSSAALSNMVQELLEKLTRFKI</sequence>
<comment type="caution">
    <text evidence="11">The sequence shown here is derived from an EMBL/GenBank/DDBJ whole genome shotgun (WGS) entry which is preliminary data.</text>
</comment>
<dbReference type="PROSITE" id="PS50885">
    <property type="entry name" value="HAMP"/>
    <property type="match status" value="1"/>
</dbReference>
<evidence type="ECO:0000313" key="12">
    <source>
        <dbReference type="Proteomes" id="UP001519287"/>
    </source>
</evidence>
<evidence type="ECO:0000256" key="3">
    <source>
        <dbReference type="ARBA" id="ARBA00023136"/>
    </source>
</evidence>
<dbReference type="SMART" id="SM00304">
    <property type="entry name" value="HAMP"/>
    <property type="match status" value="1"/>
</dbReference>
<dbReference type="SMART" id="SM00283">
    <property type="entry name" value="MA"/>
    <property type="match status" value="1"/>
</dbReference>
<keyword evidence="3 8" id="KW-0472">Membrane</keyword>
<protein>
    <submittedName>
        <fullName evidence="11">Methyl-accepting chemotaxis protein</fullName>
    </submittedName>
</protein>
<keyword evidence="7" id="KW-0175">Coiled coil</keyword>
<keyword evidence="2" id="KW-1003">Cell membrane</keyword>
<organism evidence="11 12">
    <name type="scientific">Paenibacillus eucommiae</name>
    <dbReference type="NCBI Taxonomy" id="1355755"/>
    <lineage>
        <taxon>Bacteria</taxon>
        <taxon>Bacillati</taxon>
        <taxon>Bacillota</taxon>
        <taxon>Bacilli</taxon>
        <taxon>Bacillales</taxon>
        <taxon>Paenibacillaceae</taxon>
        <taxon>Paenibacillus</taxon>
    </lineage>
</organism>
<dbReference type="Gene3D" id="6.10.340.10">
    <property type="match status" value="1"/>
</dbReference>
<dbReference type="InterPro" id="IPR004089">
    <property type="entry name" value="MCPsignal_dom"/>
</dbReference>
<accession>A0ABS4IMH6</accession>
<dbReference type="Pfam" id="PF00015">
    <property type="entry name" value="MCPsignal"/>
    <property type="match status" value="1"/>
</dbReference>
<dbReference type="CDD" id="cd06225">
    <property type="entry name" value="HAMP"/>
    <property type="match status" value="1"/>
</dbReference>
<dbReference type="CDD" id="cd12913">
    <property type="entry name" value="PDC1_MCP_like"/>
    <property type="match status" value="1"/>
</dbReference>
<proteinExistence type="inferred from homology"/>